<gene>
    <name evidence="2" type="ORF">DFH08DRAFT_637114</name>
</gene>
<dbReference type="EMBL" id="JARIHO010000010">
    <property type="protein sequence ID" value="KAJ7354036.1"/>
    <property type="molecule type" value="Genomic_DNA"/>
</dbReference>
<dbReference type="Proteomes" id="UP001218218">
    <property type="component" value="Unassembled WGS sequence"/>
</dbReference>
<feature type="coiled-coil region" evidence="1">
    <location>
        <begin position="52"/>
        <end position="83"/>
    </location>
</feature>
<protein>
    <submittedName>
        <fullName evidence="2">Uncharacterized protein</fullName>
    </submittedName>
</protein>
<sequence>FQEVYKRHGKDFNFLKQHSLSHAIEDFMSKGTSCNMNTCVGEGFQQEVEKMYQKTNGKNAEHQIALQDENEEAMARIKMAVNEWHRNQEDPGVEEEERTLIALANQVLPGHWTLGSPENHHPSHQIRLEQHIQVCLFFFLMSAYLKCLQIEQCKVIYVKYQSKVDWQSSRDILHCNPQFHNAPRFDCIIYETNDNPIAMGELCFVFRCHLLGNAAIDLAMVRLFRKTSWQPNTRMDCPIREKMPATTASFVTLEHIVHSTLLCPIFGGKAGMHYIIDCVDEDMYL</sequence>
<evidence type="ECO:0000313" key="2">
    <source>
        <dbReference type="EMBL" id="KAJ7354036.1"/>
    </source>
</evidence>
<comment type="caution">
    <text evidence="2">The sequence shown here is derived from an EMBL/GenBank/DDBJ whole genome shotgun (WGS) entry which is preliminary data.</text>
</comment>
<keyword evidence="1" id="KW-0175">Coiled coil</keyword>
<feature type="non-terminal residue" evidence="2">
    <location>
        <position position="285"/>
    </location>
</feature>
<accession>A0AAD7AB19</accession>
<evidence type="ECO:0000256" key="1">
    <source>
        <dbReference type="SAM" id="Coils"/>
    </source>
</evidence>
<keyword evidence="3" id="KW-1185">Reference proteome</keyword>
<evidence type="ECO:0000313" key="3">
    <source>
        <dbReference type="Proteomes" id="UP001218218"/>
    </source>
</evidence>
<feature type="non-terminal residue" evidence="2">
    <location>
        <position position="1"/>
    </location>
</feature>
<proteinExistence type="predicted"/>
<organism evidence="2 3">
    <name type="scientific">Mycena albidolilacea</name>
    <dbReference type="NCBI Taxonomy" id="1033008"/>
    <lineage>
        <taxon>Eukaryota</taxon>
        <taxon>Fungi</taxon>
        <taxon>Dikarya</taxon>
        <taxon>Basidiomycota</taxon>
        <taxon>Agaricomycotina</taxon>
        <taxon>Agaricomycetes</taxon>
        <taxon>Agaricomycetidae</taxon>
        <taxon>Agaricales</taxon>
        <taxon>Marasmiineae</taxon>
        <taxon>Mycenaceae</taxon>
        <taxon>Mycena</taxon>
    </lineage>
</organism>
<reference evidence="2" key="1">
    <citation type="submission" date="2023-03" db="EMBL/GenBank/DDBJ databases">
        <title>Massive genome expansion in bonnet fungi (Mycena s.s.) driven by repeated elements and novel gene families across ecological guilds.</title>
        <authorList>
            <consortium name="Lawrence Berkeley National Laboratory"/>
            <person name="Harder C.B."/>
            <person name="Miyauchi S."/>
            <person name="Viragh M."/>
            <person name="Kuo A."/>
            <person name="Thoen E."/>
            <person name="Andreopoulos B."/>
            <person name="Lu D."/>
            <person name="Skrede I."/>
            <person name="Drula E."/>
            <person name="Henrissat B."/>
            <person name="Morin E."/>
            <person name="Kohler A."/>
            <person name="Barry K."/>
            <person name="LaButti K."/>
            <person name="Morin E."/>
            <person name="Salamov A."/>
            <person name="Lipzen A."/>
            <person name="Mereny Z."/>
            <person name="Hegedus B."/>
            <person name="Baldrian P."/>
            <person name="Stursova M."/>
            <person name="Weitz H."/>
            <person name="Taylor A."/>
            <person name="Grigoriev I.V."/>
            <person name="Nagy L.G."/>
            <person name="Martin F."/>
            <person name="Kauserud H."/>
        </authorList>
    </citation>
    <scope>NUCLEOTIDE SEQUENCE</scope>
    <source>
        <strain evidence="2">CBHHK002</strain>
    </source>
</reference>
<dbReference type="AlphaFoldDB" id="A0AAD7AB19"/>
<name>A0AAD7AB19_9AGAR</name>